<organism evidence="2 3">
    <name type="scientific">Dentiscutata erythropus</name>
    <dbReference type="NCBI Taxonomy" id="1348616"/>
    <lineage>
        <taxon>Eukaryota</taxon>
        <taxon>Fungi</taxon>
        <taxon>Fungi incertae sedis</taxon>
        <taxon>Mucoromycota</taxon>
        <taxon>Glomeromycotina</taxon>
        <taxon>Glomeromycetes</taxon>
        <taxon>Diversisporales</taxon>
        <taxon>Gigasporaceae</taxon>
        <taxon>Dentiscutata</taxon>
    </lineage>
</organism>
<reference evidence="2" key="1">
    <citation type="submission" date="2021-06" db="EMBL/GenBank/DDBJ databases">
        <authorList>
            <person name="Kallberg Y."/>
            <person name="Tangrot J."/>
            <person name="Rosling A."/>
        </authorList>
    </citation>
    <scope>NUCLEOTIDE SEQUENCE</scope>
    <source>
        <strain evidence="2">MA453B</strain>
    </source>
</reference>
<evidence type="ECO:0000313" key="2">
    <source>
        <dbReference type="EMBL" id="CAG8728371.1"/>
    </source>
</evidence>
<protein>
    <submittedName>
        <fullName evidence="2">6885_t:CDS:1</fullName>
    </submittedName>
</protein>
<dbReference type="Proteomes" id="UP000789405">
    <property type="component" value="Unassembled WGS sequence"/>
</dbReference>
<evidence type="ECO:0000256" key="1">
    <source>
        <dbReference type="SAM" id="Phobius"/>
    </source>
</evidence>
<dbReference type="AlphaFoldDB" id="A0A9N9IBT7"/>
<gene>
    <name evidence="2" type="ORF">DERYTH_LOCUS14906</name>
</gene>
<feature type="non-terminal residue" evidence="2">
    <location>
        <position position="165"/>
    </location>
</feature>
<accession>A0A9N9IBT7</accession>
<comment type="caution">
    <text evidence="2">The sequence shown here is derived from an EMBL/GenBank/DDBJ whole genome shotgun (WGS) entry which is preliminary data.</text>
</comment>
<name>A0A9N9IBT7_9GLOM</name>
<keyword evidence="1" id="KW-1133">Transmembrane helix</keyword>
<evidence type="ECO:0000313" key="3">
    <source>
        <dbReference type="Proteomes" id="UP000789405"/>
    </source>
</evidence>
<keyword evidence="1" id="KW-0472">Membrane</keyword>
<sequence>EDVANMIFELLKNDKNVDDLDEINIGKILFNLTYAIVNVFGKVAIEDIPGQKASKQNVLAFRDCCSKLNQEFAIAVINMMVDLIITTTSLTSGEIQSRMEAQSKQINNVQMLDDNTEDNNVEQHSEEYKSHFDHYSDISHPVTSTSLVFVVSCPFGVAIVFILNR</sequence>
<keyword evidence="1" id="KW-0812">Transmembrane</keyword>
<keyword evidence="3" id="KW-1185">Reference proteome</keyword>
<dbReference type="EMBL" id="CAJVPY010011611">
    <property type="protein sequence ID" value="CAG8728371.1"/>
    <property type="molecule type" value="Genomic_DNA"/>
</dbReference>
<feature type="transmembrane region" description="Helical" evidence="1">
    <location>
        <begin position="146"/>
        <end position="163"/>
    </location>
</feature>
<dbReference type="OrthoDB" id="2389375at2759"/>
<proteinExistence type="predicted"/>